<dbReference type="InterPro" id="IPR036047">
    <property type="entry name" value="F-box-like_dom_sf"/>
</dbReference>
<keyword evidence="3" id="KW-0418">Kinase</keyword>
<evidence type="ECO:0000313" key="3">
    <source>
        <dbReference type="EMBL" id="KAF5404825.1"/>
    </source>
</evidence>
<protein>
    <submittedName>
        <fullName evidence="3">Putative adenylate kinase</fullName>
    </submittedName>
</protein>
<name>A0A8J4T5B7_9TREM</name>
<dbReference type="Proteomes" id="UP000748531">
    <property type="component" value="Unassembled WGS sequence"/>
</dbReference>
<dbReference type="Gene3D" id="1.20.1280.50">
    <property type="match status" value="1"/>
</dbReference>
<evidence type="ECO:0000259" key="2">
    <source>
        <dbReference type="PROSITE" id="PS50181"/>
    </source>
</evidence>
<dbReference type="SMART" id="SM00256">
    <property type="entry name" value="FBOX"/>
    <property type="match status" value="1"/>
</dbReference>
<dbReference type="OrthoDB" id="61560at2759"/>
<evidence type="ECO:0000256" key="1">
    <source>
        <dbReference type="ARBA" id="ARBA00022786"/>
    </source>
</evidence>
<dbReference type="PANTHER" id="PTHR13318:SF95">
    <property type="entry name" value="F-BOX PROTEIN YLR352W"/>
    <property type="match status" value="1"/>
</dbReference>
<dbReference type="SUPFAM" id="SSF52047">
    <property type="entry name" value="RNI-like"/>
    <property type="match status" value="2"/>
</dbReference>
<dbReference type="GO" id="GO:0031146">
    <property type="term" value="P:SCF-dependent proteasomal ubiquitin-dependent protein catabolic process"/>
    <property type="evidence" value="ECO:0007669"/>
    <property type="project" value="TreeGrafter"/>
</dbReference>
<dbReference type="InterPro" id="IPR032675">
    <property type="entry name" value="LRR_dom_sf"/>
</dbReference>
<dbReference type="PANTHER" id="PTHR13318">
    <property type="entry name" value="PARTNER OF PAIRED, ISOFORM B-RELATED"/>
    <property type="match status" value="1"/>
</dbReference>
<dbReference type="InterPro" id="IPR006553">
    <property type="entry name" value="Leu-rich_rpt_Cys-con_subtyp"/>
</dbReference>
<dbReference type="Pfam" id="PF25372">
    <property type="entry name" value="DUF7885"/>
    <property type="match status" value="1"/>
</dbReference>
<comment type="caution">
    <text evidence="3">The sequence shown here is derived from an EMBL/GenBank/DDBJ whole genome shotgun (WGS) entry which is preliminary data.</text>
</comment>
<gene>
    <name evidence="3" type="ORF">PHET_01664</name>
</gene>
<sequence>MFAAACMAFNQTILKKCFNAWKLFVTVKKAKRTFLKRLHGAARENWSFRKLYCAMYRWREWTNRVNNRLAMASSLLGHVSDEQIFRLYFKAWQRVVEESHKNRNNLTRLEDESLVYDDGNLDTVDATAALEKTDAFHVTEVQADGIGTLPGVIQMKIFSFLTPIELARCASVCRTWLLIADRLLMQERLDLSELGGGLTDRRLTKIIRKSYIHLRQINLNHCTRLGPLGFHALAACVNLQDVNLSQCDELRDESVQLLLSGCQLLLYLNLSYTPITDTSIRYLTEKPTMLRFLSLAYCLNLTHECVAFIKQSCGLGNLIYLDLSGCVKLGSNGLVGIFQSLTKVRYWMLNGLPCISDDELEILGSSCPVIETLELINSGVSIPAHNQPVVYLSTIKTGKSVSAHAVNCKRGEDLAEVTDRNCAKLKPTMQAFKRITDKGLSNVTRKGLRRLLVSDLQDFDGNCFDISSTQPSQQGPAQMNSQHLTCEMISNAFNTEHLTQLSLLNCSRVSDILLHHLVNFPYLTVLNLSGCTKLTDVAVKQLTDSSYATFLRELYLTGCDKLTDRSVLAMSGKLPQMAYLSLAFCSLITDSAMESLAQCRQLRQVNLSSTKFGDQSLVSFGSLPKLRELKVAGCDAVTDRGLQKFAHFGVFLEYADFSYCQLTDVSIQQLSRTLKYLKRLDLSSCTGLTLNSIVYMRRSCKNLQHLKLLYCKSWNK</sequence>
<dbReference type="GO" id="GO:0019005">
    <property type="term" value="C:SCF ubiquitin ligase complex"/>
    <property type="evidence" value="ECO:0007669"/>
    <property type="project" value="TreeGrafter"/>
</dbReference>
<organism evidence="3 4">
    <name type="scientific">Paragonimus heterotremus</name>
    <dbReference type="NCBI Taxonomy" id="100268"/>
    <lineage>
        <taxon>Eukaryota</taxon>
        <taxon>Metazoa</taxon>
        <taxon>Spiralia</taxon>
        <taxon>Lophotrochozoa</taxon>
        <taxon>Platyhelminthes</taxon>
        <taxon>Trematoda</taxon>
        <taxon>Digenea</taxon>
        <taxon>Plagiorchiida</taxon>
        <taxon>Troglotremata</taxon>
        <taxon>Troglotrematidae</taxon>
        <taxon>Paragonimus</taxon>
    </lineage>
</organism>
<feature type="domain" description="F-box" evidence="2">
    <location>
        <begin position="143"/>
        <end position="188"/>
    </location>
</feature>
<dbReference type="Gene3D" id="3.80.10.10">
    <property type="entry name" value="Ribonuclease Inhibitor"/>
    <property type="match status" value="4"/>
</dbReference>
<accession>A0A8J4T5B7</accession>
<dbReference type="SMART" id="SM00367">
    <property type="entry name" value="LRR_CC"/>
    <property type="match status" value="10"/>
</dbReference>
<dbReference type="SUPFAM" id="SSF81383">
    <property type="entry name" value="F-box domain"/>
    <property type="match status" value="1"/>
</dbReference>
<dbReference type="Pfam" id="PF12937">
    <property type="entry name" value="F-box-like"/>
    <property type="match status" value="1"/>
</dbReference>
<dbReference type="InterPro" id="IPR057207">
    <property type="entry name" value="FBXL15_LRR"/>
</dbReference>
<keyword evidence="3" id="KW-0808">Transferase</keyword>
<proteinExistence type="predicted"/>
<dbReference type="InterPro" id="IPR001810">
    <property type="entry name" value="F-box_dom"/>
</dbReference>
<dbReference type="AlphaFoldDB" id="A0A8J4T5B7"/>
<keyword evidence="4" id="KW-1185">Reference proteome</keyword>
<keyword evidence="1" id="KW-0833">Ubl conjugation pathway</keyword>
<evidence type="ECO:0000313" key="4">
    <source>
        <dbReference type="Proteomes" id="UP000748531"/>
    </source>
</evidence>
<dbReference type="PROSITE" id="PS50181">
    <property type="entry name" value="FBOX"/>
    <property type="match status" value="1"/>
</dbReference>
<dbReference type="GO" id="GO:0016301">
    <property type="term" value="F:kinase activity"/>
    <property type="evidence" value="ECO:0007669"/>
    <property type="project" value="UniProtKB-KW"/>
</dbReference>
<reference evidence="3" key="1">
    <citation type="submission" date="2019-05" db="EMBL/GenBank/DDBJ databases">
        <title>Annotation for the trematode Paragonimus heterotremus.</title>
        <authorList>
            <person name="Choi Y.-J."/>
        </authorList>
    </citation>
    <scope>NUCLEOTIDE SEQUENCE</scope>
    <source>
        <strain evidence="3">LC</strain>
    </source>
</reference>
<dbReference type="EMBL" id="LUCH01000567">
    <property type="protein sequence ID" value="KAF5404825.1"/>
    <property type="molecule type" value="Genomic_DNA"/>
</dbReference>